<evidence type="ECO:0000313" key="3">
    <source>
        <dbReference type="Proteomes" id="UP000192602"/>
    </source>
</evidence>
<gene>
    <name evidence="2" type="ORF">SAMN05660197_1746</name>
</gene>
<reference evidence="3" key="1">
    <citation type="submission" date="2017-04" db="EMBL/GenBank/DDBJ databases">
        <authorList>
            <person name="Varghese N."/>
            <person name="Submissions S."/>
        </authorList>
    </citation>
    <scope>NUCLEOTIDE SEQUENCE [LARGE SCALE GENOMIC DNA]</scope>
    <source>
        <strain evidence="3">DSM 16512</strain>
    </source>
</reference>
<dbReference type="InterPro" id="IPR029044">
    <property type="entry name" value="Nucleotide-diphossugar_trans"/>
</dbReference>
<keyword evidence="3" id="KW-1185">Reference proteome</keyword>
<name>A0A1W1WV61_9BACT</name>
<proteinExistence type="predicted"/>
<dbReference type="EMBL" id="FWWZ01000001">
    <property type="protein sequence ID" value="SMC09920.1"/>
    <property type="molecule type" value="Genomic_DNA"/>
</dbReference>
<sequence length="281" mass="32249">MKMQLRATSPLFSVIIPVYNREHTIARAIESVLQQSFQDFELIVVDDGSTDKTPQILSQYPITIIRQSNRGVSAARNAGIKAARGKIIALLDSDDEWKQDHLATHAAFFAANPAYKIHQTDEIWIRNGKFLNKKKIHQKKGGNIFYDSLHLCLISPSAVAIKKELFDEVGLFREDFEVCEDYELWLRITKKYPVGFTPQATVIKYGGHSDQLSQKYFGMDRWRIRAMLPFCDDPKVIEVALKKCAILLTGARKHQNREILEEFIPIYEQLLQKHKVFAGKN</sequence>
<evidence type="ECO:0000259" key="1">
    <source>
        <dbReference type="Pfam" id="PF00535"/>
    </source>
</evidence>
<feature type="domain" description="Glycosyltransferase 2-like" evidence="1">
    <location>
        <begin position="13"/>
        <end position="168"/>
    </location>
</feature>
<dbReference type="PANTHER" id="PTHR43685:SF2">
    <property type="entry name" value="GLYCOSYLTRANSFERASE 2-LIKE DOMAIN-CONTAINING PROTEIN"/>
    <property type="match status" value="1"/>
</dbReference>
<dbReference type="RefSeq" id="WP_197685330.1">
    <property type="nucleotide sequence ID" value="NZ_AP026671.1"/>
</dbReference>
<dbReference type="CDD" id="cd00761">
    <property type="entry name" value="Glyco_tranf_GTA_type"/>
    <property type="match status" value="1"/>
</dbReference>
<evidence type="ECO:0000313" key="2">
    <source>
        <dbReference type="EMBL" id="SMC09920.1"/>
    </source>
</evidence>
<dbReference type="SUPFAM" id="SSF53448">
    <property type="entry name" value="Nucleotide-diphospho-sugar transferases"/>
    <property type="match status" value="1"/>
</dbReference>
<dbReference type="Pfam" id="PF00535">
    <property type="entry name" value="Glycos_transf_2"/>
    <property type="match status" value="1"/>
</dbReference>
<organism evidence="2 3">
    <name type="scientific">Nitratiruptor tergarcus DSM 16512</name>
    <dbReference type="NCBI Taxonomy" id="1069081"/>
    <lineage>
        <taxon>Bacteria</taxon>
        <taxon>Pseudomonadati</taxon>
        <taxon>Campylobacterota</taxon>
        <taxon>Epsilonproteobacteria</taxon>
        <taxon>Nautiliales</taxon>
        <taxon>Nitratiruptoraceae</taxon>
        <taxon>Nitratiruptor</taxon>
    </lineage>
</organism>
<dbReference type="Gene3D" id="3.90.550.10">
    <property type="entry name" value="Spore Coat Polysaccharide Biosynthesis Protein SpsA, Chain A"/>
    <property type="match status" value="1"/>
</dbReference>
<dbReference type="STRING" id="1069081.SAMN05660197_1746"/>
<dbReference type="InterPro" id="IPR050834">
    <property type="entry name" value="Glycosyltransf_2"/>
</dbReference>
<protein>
    <submittedName>
        <fullName evidence="2">Glycosyltransferase involved in cell wall bisynthesis</fullName>
    </submittedName>
</protein>
<dbReference type="InterPro" id="IPR001173">
    <property type="entry name" value="Glyco_trans_2-like"/>
</dbReference>
<dbReference type="AlphaFoldDB" id="A0A1W1WV61"/>
<dbReference type="GO" id="GO:0016740">
    <property type="term" value="F:transferase activity"/>
    <property type="evidence" value="ECO:0007669"/>
    <property type="project" value="UniProtKB-KW"/>
</dbReference>
<accession>A0A1W1WV61</accession>
<dbReference type="Proteomes" id="UP000192602">
    <property type="component" value="Unassembled WGS sequence"/>
</dbReference>
<dbReference type="PANTHER" id="PTHR43685">
    <property type="entry name" value="GLYCOSYLTRANSFERASE"/>
    <property type="match status" value="1"/>
</dbReference>
<keyword evidence="2" id="KW-0808">Transferase</keyword>